<evidence type="ECO:0000313" key="2">
    <source>
        <dbReference type="Proteomes" id="UP000033163"/>
    </source>
</evidence>
<accession>A0A0E3WJ43</accession>
<evidence type="ECO:0000313" key="1">
    <source>
        <dbReference type="EMBL" id="CQR58138.1"/>
    </source>
</evidence>
<protein>
    <submittedName>
        <fullName evidence="1">Uncharacterized protein</fullName>
    </submittedName>
</protein>
<sequence>MVRRPKRRFLEEYEQKRRSAVIAWEVYNKELRLLFNSKGNITLKSDG</sequence>
<proteinExistence type="predicted"/>
<name>A0A0E3WJ43_9BACL</name>
<organism evidence="1 2">
    <name type="scientific">Paenibacillus riograndensis SBR5</name>
    <dbReference type="NCBI Taxonomy" id="1073571"/>
    <lineage>
        <taxon>Bacteria</taxon>
        <taxon>Bacillati</taxon>
        <taxon>Bacillota</taxon>
        <taxon>Bacilli</taxon>
        <taxon>Bacillales</taxon>
        <taxon>Paenibacillaceae</taxon>
        <taxon>Paenibacillus</taxon>
        <taxon>Paenibacillus sonchi group</taxon>
    </lineage>
</organism>
<dbReference type="KEGG" id="pri:PRIO_5751"/>
<gene>
    <name evidence="1" type="ORF">PRIO_5751</name>
</gene>
<dbReference type="AlphaFoldDB" id="A0A0E3WJ43"/>
<dbReference type="Proteomes" id="UP000033163">
    <property type="component" value="Chromosome I"/>
</dbReference>
<dbReference type="EMBL" id="LN831776">
    <property type="protein sequence ID" value="CQR58138.1"/>
    <property type="molecule type" value="Genomic_DNA"/>
</dbReference>
<dbReference type="HOGENOM" id="CLU_3171110_0_0_9"/>
<dbReference type="PATRIC" id="fig|1073571.4.peg.6174"/>
<reference evidence="2" key="1">
    <citation type="submission" date="2015-03" db="EMBL/GenBank/DDBJ databases">
        <authorList>
            <person name="Wibberg D."/>
        </authorList>
    </citation>
    <scope>NUCLEOTIDE SEQUENCE [LARGE SCALE GENOMIC DNA]</scope>
</reference>